<accession>A0ABW9F4W2</accession>
<gene>
    <name evidence="1" type="ORF">ABGF40_02225</name>
</gene>
<evidence type="ECO:0000313" key="2">
    <source>
        <dbReference type="Proteomes" id="UP001629536"/>
    </source>
</evidence>
<protein>
    <recommendedName>
        <fullName evidence="3">EF-hand domain-containing protein</fullName>
    </recommendedName>
</protein>
<dbReference type="RefSeq" id="WP_408105086.1">
    <property type="nucleotide sequence ID" value="NZ_JBFNFH010000003.1"/>
</dbReference>
<evidence type="ECO:0008006" key="3">
    <source>
        <dbReference type="Google" id="ProtNLM"/>
    </source>
</evidence>
<sequence>MTNKELKRQTFLESARKLKEKREALYEREPERVLYEEGKINWKEYMQMYKKRKEEELEKYKDNPFYQDYNDGLITYDEFIAFSK</sequence>
<evidence type="ECO:0000313" key="1">
    <source>
        <dbReference type="EMBL" id="MFM1524481.1"/>
    </source>
</evidence>
<keyword evidence="2" id="KW-1185">Reference proteome</keyword>
<comment type="caution">
    <text evidence="1">The sequence shown here is derived from an EMBL/GenBank/DDBJ whole genome shotgun (WGS) entry which is preliminary data.</text>
</comment>
<reference evidence="1 2" key="1">
    <citation type="journal article" date="2024" name="Front. Microbiol.">
        <title>Pangenomic and biochemical analyses of Helcococcus ovis reveal widespread tetracycline resistance and a novel bacterial species, Helcococcus bovis.</title>
        <authorList>
            <person name="Cunha F."/>
            <person name="Zhai Y."/>
            <person name="Casaro S."/>
            <person name="Jones K.L."/>
            <person name="Hernandez M."/>
            <person name="Bisinotto R.S."/>
            <person name="Kariyawasam S."/>
            <person name="Brown M.B."/>
            <person name="Phillips A."/>
            <person name="Jeong K.C."/>
            <person name="Galvao K.N."/>
        </authorList>
    </citation>
    <scope>NUCLEOTIDE SEQUENCE [LARGE SCALE GENOMIC DNA]</scope>
    <source>
        <strain evidence="1 2">KG197</strain>
    </source>
</reference>
<organism evidence="1 2">
    <name type="scientific">Helcococcus bovis</name>
    <dbReference type="NCBI Taxonomy" id="3153252"/>
    <lineage>
        <taxon>Bacteria</taxon>
        <taxon>Bacillati</taxon>
        <taxon>Bacillota</taxon>
        <taxon>Tissierellia</taxon>
        <taxon>Tissierellales</taxon>
        <taxon>Peptoniphilaceae</taxon>
        <taxon>Helcococcus</taxon>
    </lineage>
</organism>
<dbReference type="EMBL" id="JBFNFH010000003">
    <property type="protein sequence ID" value="MFM1524481.1"/>
    <property type="molecule type" value="Genomic_DNA"/>
</dbReference>
<proteinExistence type="predicted"/>
<name>A0ABW9F4W2_9FIRM</name>
<dbReference type="Proteomes" id="UP001629536">
    <property type="component" value="Unassembled WGS sequence"/>
</dbReference>